<keyword evidence="2 5" id="KW-0812">Transmembrane</keyword>
<reference evidence="6 7" key="1">
    <citation type="journal article" date="2018" name="Int. J. Syst. Evol. Microbiol.">
        <title>Bifidobacterium callitrichidarum sp. nov. from the faeces of the emperor tamarin (Saguinus imperator).</title>
        <authorList>
            <person name="Modesto M."/>
            <person name="Michelini S."/>
            <person name="Sansosti M.C."/>
            <person name="De Filippo C."/>
            <person name="Cavalieri D."/>
            <person name="Qvirist L."/>
            <person name="Andlid T."/>
            <person name="Spiezio C."/>
            <person name="Sandri C."/>
            <person name="Pascarelli S."/>
            <person name="Sgorbati B."/>
            <person name="Mattarelli P."/>
        </authorList>
    </citation>
    <scope>NUCLEOTIDE SEQUENCE [LARGE SCALE GENOMIC DNA]</scope>
    <source>
        <strain evidence="6 7">TRI 5</strain>
    </source>
</reference>
<keyword evidence="7" id="KW-1185">Reference proteome</keyword>
<dbReference type="EMBL" id="QFFM01000014">
    <property type="protein sequence ID" value="PWG65042.1"/>
    <property type="molecule type" value="Genomic_DNA"/>
</dbReference>
<keyword evidence="3 5" id="KW-1133">Transmembrane helix</keyword>
<evidence type="ECO:0000256" key="1">
    <source>
        <dbReference type="ARBA" id="ARBA00004370"/>
    </source>
</evidence>
<dbReference type="Proteomes" id="UP000245876">
    <property type="component" value="Unassembled WGS sequence"/>
</dbReference>
<dbReference type="Pfam" id="PF04688">
    <property type="entry name" value="Holin_SPP1"/>
    <property type="match status" value="1"/>
</dbReference>
<dbReference type="NCBIfam" id="TIGR01592">
    <property type="entry name" value="holin_SPP1"/>
    <property type="match status" value="1"/>
</dbReference>
<name>A0A2U2N7H2_9BIFI</name>
<evidence type="ECO:0000313" key="6">
    <source>
        <dbReference type="EMBL" id="PWG65042.1"/>
    </source>
</evidence>
<comment type="subcellular location">
    <subcellularLocation>
        <location evidence="1">Membrane</location>
    </subcellularLocation>
</comment>
<dbReference type="RefSeq" id="WP_109057294.1">
    <property type="nucleotide sequence ID" value="NZ_QFFM01000014.1"/>
</dbReference>
<dbReference type="InterPro" id="IPR006479">
    <property type="entry name" value="Holin"/>
</dbReference>
<protein>
    <submittedName>
        <fullName evidence="6">Phage holin</fullName>
    </submittedName>
</protein>
<feature type="transmembrane region" description="Helical" evidence="5">
    <location>
        <begin position="44"/>
        <end position="62"/>
    </location>
</feature>
<proteinExistence type="predicted"/>
<accession>A0A2U2N7H2</accession>
<comment type="caution">
    <text evidence="6">The sequence shown here is derived from an EMBL/GenBank/DDBJ whole genome shotgun (WGS) entry which is preliminary data.</text>
</comment>
<sequence>MSNNQIPAISAATIARFAILLLGLINAALVMFGVDTIPIADETVNQLVALSWNVGAALWAWWKDNPVTTKSRARHADNK</sequence>
<evidence type="ECO:0000256" key="2">
    <source>
        <dbReference type="ARBA" id="ARBA00022692"/>
    </source>
</evidence>
<evidence type="ECO:0000256" key="3">
    <source>
        <dbReference type="ARBA" id="ARBA00022989"/>
    </source>
</evidence>
<dbReference type="GO" id="GO:0016020">
    <property type="term" value="C:membrane"/>
    <property type="evidence" value="ECO:0007669"/>
    <property type="project" value="UniProtKB-SubCell"/>
</dbReference>
<gene>
    <name evidence="6" type="ORF">DF196_07820</name>
</gene>
<evidence type="ECO:0000256" key="4">
    <source>
        <dbReference type="ARBA" id="ARBA00023136"/>
    </source>
</evidence>
<evidence type="ECO:0000313" key="7">
    <source>
        <dbReference type="Proteomes" id="UP000245876"/>
    </source>
</evidence>
<dbReference type="OrthoDB" id="2353897at2"/>
<organism evidence="6 7">
    <name type="scientific">Bifidobacterium callitrichidarum</name>
    <dbReference type="NCBI Taxonomy" id="2052941"/>
    <lineage>
        <taxon>Bacteria</taxon>
        <taxon>Bacillati</taxon>
        <taxon>Actinomycetota</taxon>
        <taxon>Actinomycetes</taxon>
        <taxon>Bifidobacteriales</taxon>
        <taxon>Bifidobacteriaceae</taxon>
        <taxon>Bifidobacterium</taxon>
    </lineage>
</organism>
<evidence type="ECO:0000256" key="5">
    <source>
        <dbReference type="SAM" id="Phobius"/>
    </source>
</evidence>
<feature type="transmembrane region" description="Helical" evidence="5">
    <location>
        <begin position="6"/>
        <end position="32"/>
    </location>
</feature>
<keyword evidence="4 5" id="KW-0472">Membrane</keyword>
<dbReference type="AlphaFoldDB" id="A0A2U2N7H2"/>